<name>A0A1Z5R690_SORBI</name>
<reference evidence="2 3" key="1">
    <citation type="journal article" date="2009" name="Nature">
        <title>The Sorghum bicolor genome and the diversification of grasses.</title>
        <authorList>
            <person name="Paterson A.H."/>
            <person name="Bowers J.E."/>
            <person name="Bruggmann R."/>
            <person name="Dubchak I."/>
            <person name="Grimwood J."/>
            <person name="Gundlach H."/>
            <person name="Haberer G."/>
            <person name="Hellsten U."/>
            <person name="Mitros T."/>
            <person name="Poliakov A."/>
            <person name="Schmutz J."/>
            <person name="Spannagl M."/>
            <person name="Tang H."/>
            <person name="Wang X."/>
            <person name="Wicker T."/>
            <person name="Bharti A.K."/>
            <person name="Chapman J."/>
            <person name="Feltus F.A."/>
            <person name="Gowik U."/>
            <person name="Grigoriev I.V."/>
            <person name="Lyons E."/>
            <person name="Maher C.A."/>
            <person name="Martis M."/>
            <person name="Narechania A."/>
            <person name="Otillar R.P."/>
            <person name="Penning B.W."/>
            <person name="Salamov A.A."/>
            <person name="Wang Y."/>
            <person name="Zhang L."/>
            <person name="Carpita N.C."/>
            <person name="Freeling M."/>
            <person name="Gingle A.R."/>
            <person name="Hash C.T."/>
            <person name="Keller B."/>
            <person name="Klein P."/>
            <person name="Kresovich S."/>
            <person name="McCann M.C."/>
            <person name="Ming R."/>
            <person name="Peterson D.G."/>
            <person name="Mehboob-ur-Rahman"/>
            <person name="Ware D."/>
            <person name="Westhoff P."/>
            <person name="Mayer K.F."/>
            <person name="Messing J."/>
            <person name="Rokhsar D.S."/>
        </authorList>
    </citation>
    <scope>NUCLEOTIDE SEQUENCE [LARGE SCALE GENOMIC DNA]</scope>
    <source>
        <strain evidence="3">cv. BTx623</strain>
    </source>
</reference>
<organism evidence="2 3">
    <name type="scientific">Sorghum bicolor</name>
    <name type="common">Sorghum</name>
    <name type="synonym">Sorghum vulgare</name>
    <dbReference type="NCBI Taxonomy" id="4558"/>
    <lineage>
        <taxon>Eukaryota</taxon>
        <taxon>Viridiplantae</taxon>
        <taxon>Streptophyta</taxon>
        <taxon>Embryophyta</taxon>
        <taxon>Tracheophyta</taxon>
        <taxon>Spermatophyta</taxon>
        <taxon>Magnoliopsida</taxon>
        <taxon>Liliopsida</taxon>
        <taxon>Poales</taxon>
        <taxon>Poaceae</taxon>
        <taxon>PACMAD clade</taxon>
        <taxon>Panicoideae</taxon>
        <taxon>Andropogonodae</taxon>
        <taxon>Andropogoneae</taxon>
        <taxon>Sorghinae</taxon>
        <taxon>Sorghum</taxon>
    </lineage>
</organism>
<proteinExistence type="predicted"/>
<evidence type="ECO:0000313" key="3">
    <source>
        <dbReference type="Proteomes" id="UP000000768"/>
    </source>
</evidence>
<dbReference type="AlphaFoldDB" id="A0A1Z5R690"/>
<dbReference type="PANTHER" id="PTHR33913:SF1">
    <property type="entry name" value="DRBM DOMAIN-CONTAINING PROTEIN"/>
    <property type="match status" value="1"/>
</dbReference>
<dbReference type="PANTHER" id="PTHR33913">
    <property type="entry name" value="ALEURONE LAYER MORPHOGENESIS PROTEIN"/>
    <property type="match status" value="1"/>
</dbReference>
<dbReference type="InParanoid" id="A0A1Z5R690"/>
<keyword evidence="3" id="KW-1185">Reference proteome</keyword>
<accession>A0A1Z5R690</accession>
<evidence type="ECO:0008006" key="4">
    <source>
        <dbReference type="Google" id="ProtNLM"/>
    </source>
</evidence>
<gene>
    <name evidence="2" type="ORF">SORBI_3008G122400</name>
</gene>
<reference evidence="3" key="2">
    <citation type="journal article" date="2018" name="Plant J.">
        <title>The Sorghum bicolor reference genome: improved assembly, gene annotations, a transcriptome atlas, and signatures of genome organization.</title>
        <authorList>
            <person name="McCormick R.F."/>
            <person name="Truong S.K."/>
            <person name="Sreedasyam A."/>
            <person name="Jenkins J."/>
            <person name="Shu S."/>
            <person name="Sims D."/>
            <person name="Kennedy M."/>
            <person name="Amirebrahimi M."/>
            <person name="Weers B.D."/>
            <person name="McKinley B."/>
            <person name="Mattison A."/>
            <person name="Morishige D.T."/>
            <person name="Grimwood J."/>
            <person name="Schmutz J."/>
            <person name="Mullet J.E."/>
        </authorList>
    </citation>
    <scope>NUCLEOTIDE SEQUENCE [LARGE SCALE GENOMIC DNA]</scope>
    <source>
        <strain evidence="3">cv. BTx623</strain>
    </source>
</reference>
<dbReference type="Gramene" id="OQU79273">
    <property type="protein sequence ID" value="OQU79273"/>
    <property type="gene ID" value="SORBI_3008G122400"/>
</dbReference>
<feature type="compositionally biased region" description="Low complexity" evidence="1">
    <location>
        <begin position="38"/>
        <end position="51"/>
    </location>
</feature>
<dbReference type="EMBL" id="CM000767">
    <property type="protein sequence ID" value="OQU79273.1"/>
    <property type="molecule type" value="Genomic_DNA"/>
</dbReference>
<dbReference type="FunCoup" id="A0A1Z5R690">
    <property type="interactions" value="489"/>
</dbReference>
<protein>
    <recommendedName>
        <fullName evidence="4">DRBM domain-containing protein</fullName>
    </recommendedName>
</protein>
<dbReference type="ExpressionAtlas" id="A0A1Z5R690">
    <property type="expression patterns" value="baseline"/>
</dbReference>
<evidence type="ECO:0000256" key="1">
    <source>
        <dbReference type="SAM" id="MobiDB-lite"/>
    </source>
</evidence>
<sequence>MGWLFANVKDTDGSNHLESSQDSGVRRSRTHNATLKVASARPAASQAASRSPPRPTPRDVACHRQARCPPVLDGGSPRDRLPYNSPPPCHSEPSTKQLAVSPSSSCHPPVPSHPSARRKQRPPRKPHQPPAAQNPSRPSDLLMVMEQQIRGASGTGSEVPVVNKPEDAVPVVLPLGPIDREEALLPATQEAVAHQVVKEVDDSGTNNYGTSKNTKDNNTIHKRKFEALETNVATNTNTEHGDGQSPTEDIQASVQMDKNRTENNSKSRNIPQDIIVIPDVDPVINDQALKSQKGKVTEKSDGITCNMYFQRYATLRLLQKMRDDTLHEHHVLGDRNAEYEMDIQTLLTETEMTPKLTSILKKHENIWKTMEAANPISSGEGCQTMNIKRKKLKEALLLRNNCQELDDICHESNWILPRYSVLPSVTGDMYQASVHLTGPDFNLSADGDMKVTPHDARDSAASNMLSQLQQKAREDLENSMSAHNP</sequence>
<dbReference type="Proteomes" id="UP000000768">
    <property type="component" value="Chromosome 8"/>
</dbReference>
<feature type="compositionally biased region" description="Basic residues" evidence="1">
    <location>
        <begin position="115"/>
        <end position="127"/>
    </location>
</feature>
<feature type="region of interest" description="Disordered" evidence="1">
    <location>
        <begin position="1"/>
        <end position="139"/>
    </location>
</feature>
<dbReference type="eggNOG" id="ENOG502SYY6">
    <property type="taxonomic scope" value="Eukaryota"/>
</dbReference>
<evidence type="ECO:0000313" key="2">
    <source>
        <dbReference type="EMBL" id="OQU79273.1"/>
    </source>
</evidence>